<evidence type="ECO:0000313" key="1">
    <source>
        <dbReference type="EMBL" id="GIY75957.1"/>
    </source>
</evidence>
<dbReference type="AlphaFoldDB" id="A0AAV4W032"/>
<name>A0AAV4W032_9ARAC</name>
<gene>
    <name evidence="1" type="ORF">CDAR_237151</name>
</gene>
<organism evidence="1 2">
    <name type="scientific">Caerostris darwini</name>
    <dbReference type="NCBI Taxonomy" id="1538125"/>
    <lineage>
        <taxon>Eukaryota</taxon>
        <taxon>Metazoa</taxon>
        <taxon>Ecdysozoa</taxon>
        <taxon>Arthropoda</taxon>
        <taxon>Chelicerata</taxon>
        <taxon>Arachnida</taxon>
        <taxon>Araneae</taxon>
        <taxon>Araneomorphae</taxon>
        <taxon>Entelegynae</taxon>
        <taxon>Araneoidea</taxon>
        <taxon>Araneidae</taxon>
        <taxon>Caerostris</taxon>
    </lineage>
</organism>
<accession>A0AAV4W032</accession>
<proteinExistence type="predicted"/>
<reference evidence="1 2" key="1">
    <citation type="submission" date="2021-06" db="EMBL/GenBank/DDBJ databases">
        <title>Caerostris darwini draft genome.</title>
        <authorList>
            <person name="Kono N."/>
            <person name="Arakawa K."/>
        </authorList>
    </citation>
    <scope>NUCLEOTIDE SEQUENCE [LARGE SCALE GENOMIC DNA]</scope>
</reference>
<comment type="caution">
    <text evidence="1">The sequence shown here is derived from an EMBL/GenBank/DDBJ whole genome shotgun (WGS) entry which is preliminary data.</text>
</comment>
<dbReference type="Proteomes" id="UP001054837">
    <property type="component" value="Unassembled WGS sequence"/>
</dbReference>
<dbReference type="EMBL" id="BPLQ01013935">
    <property type="protein sequence ID" value="GIY75957.1"/>
    <property type="molecule type" value="Genomic_DNA"/>
</dbReference>
<keyword evidence="2" id="KW-1185">Reference proteome</keyword>
<evidence type="ECO:0000313" key="2">
    <source>
        <dbReference type="Proteomes" id="UP001054837"/>
    </source>
</evidence>
<protein>
    <submittedName>
        <fullName evidence="1">Uncharacterized protein</fullName>
    </submittedName>
</protein>
<sequence>MDVGVLTTRNSQESEFLQEDSAFGKLLSSDEEETFPMAWRTCIPRDRRRLIAYNIYYYDGARSLDFLEGLCNGCSLLEWGCKQKWNVIKLDGAVEWRNI</sequence>